<dbReference type="RefSeq" id="WP_123783899.1">
    <property type="nucleotide sequence ID" value="NZ_RKIK01000164.1"/>
</dbReference>
<dbReference type="InterPro" id="IPR027278">
    <property type="entry name" value="ACCD_DCysDesulf"/>
</dbReference>
<dbReference type="PANTHER" id="PTHR43780">
    <property type="entry name" value="1-AMINOCYCLOPROPANE-1-CARBOXYLATE DEAMINASE-RELATED"/>
    <property type="match status" value="1"/>
</dbReference>
<dbReference type="AlphaFoldDB" id="A0A3N3DQZ6"/>
<dbReference type="Proteomes" id="UP000278792">
    <property type="component" value="Unassembled WGS sequence"/>
</dbReference>
<feature type="modified residue" description="N6-(pyridoxal phosphate)lysine" evidence="5">
    <location>
        <position position="49"/>
    </location>
</feature>
<accession>A0A3N3DQZ6</accession>
<keyword evidence="3 5" id="KW-0663">Pyridoxal phosphate</keyword>
<evidence type="ECO:0000313" key="8">
    <source>
        <dbReference type="Proteomes" id="UP000278792"/>
    </source>
</evidence>
<feature type="active site" description="Nucleophile" evidence="4">
    <location>
        <position position="76"/>
    </location>
</feature>
<dbReference type="GO" id="GO:0019148">
    <property type="term" value="F:D-cysteine desulfhydrase activity"/>
    <property type="evidence" value="ECO:0007669"/>
    <property type="project" value="TreeGrafter"/>
</dbReference>
<dbReference type="PANTHER" id="PTHR43780:SF2">
    <property type="entry name" value="1-AMINOCYCLOPROPANE-1-CARBOXYLATE DEAMINASE-RELATED"/>
    <property type="match status" value="1"/>
</dbReference>
<comment type="caution">
    <text evidence="7">The sequence shown here is derived from an EMBL/GenBank/DDBJ whole genome shotgun (WGS) entry which is preliminary data.</text>
</comment>
<protein>
    <submittedName>
        <fullName evidence="7">D-cysteine desulfhydrase family protein</fullName>
    </submittedName>
</protein>
<dbReference type="PIRSF" id="PIRSF006278">
    <property type="entry name" value="ACCD_DCysDesulf"/>
    <property type="match status" value="1"/>
</dbReference>
<dbReference type="InterPro" id="IPR001926">
    <property type="entry name" value="TrpB-like_PALP"/>
</dbReference>
<evidence type="ECO:0000256" key="1">
    <source>
        <dbReference type="ARBA" id="ARBA00001933"/>
    </source>
</evidence>
<evidence type="ECO:0000259" key="6">
    <source>
        <dbReference type="Pfam" id="PF00291"/>
    </source>
</evidence>
<dbReference type="Gene3D" id="3.40.50.1100">
    <property type="match status" value="2"/>
</dbReference>
<evidence type="ECO:0000256" key="2">
    <source>
        <dbReference type="ARBA" id="ARBA00008639"/>
    </source>
</evidence>
<dbReference type="InterPro" id="IPR036052">
    <property type="entry name" value="TrpB-like_PALP_sf"/>
</dbReference>
<evidence type="ECO:0000256" key="4">
    <source>
        <dbReference type="PIRSR" id="PIRSR006278-1"/>
    </source>
</evidence>
<organism evidence="7 8">
    <name type="scientific">Vibrio ponticus</name>
    <dbReference type="NCBI Taxonomy" id="265668"/>
    <lineage>
        <taxon>Bacteria</taxon>
        <taxon>Pseudomonadati</taxon>
        <taxon>Pseudomonadota</taxon>
        <taxon>Gammaproteobacteria</taxon>
        <taxon>Vibrionales</taxon>
        <taxon>Vibrionaceae</taxon>
        <taxon>Vibrio</taxon>
    </lineage>
</organism>
<dbReference type="EMBL" id="RKIK01000164">
    <property type="protein sequence ID" value="ROV56893.1"/>
    <property type="molecule type" value="Genomic_DNA"/>
</dbReference>
<evidence type="ECO:0000313" key="7">
    <source>
        <dbReference type="EMBL" id="ROV56893.1"/>
    </source>
</evidence>
<feature type="domain" description="Tryptophan synthase beta chain-like PALP" evidence="6">
    <location>
        <begin position="11"/>
        <end position="324"/>
    </location>
</feature>
<sequence>MLTKKYTKAKLAHLPTPLDLMPNLTKKLKGPNIYIKRDDATGLAFGGNKVRQLEYYVGRAMDLNADALLTTGAVQSNHVRQTVAAARKMGWHVEVQLEHRVDTHSKEYQESGNPYLNRLMGAKIHTYDVGEDEDGADKAMYNRAAELKEEGYNPFVIPLSATDQVPWGSLGYVECIEELYLQAQAQGLKIDAIVLGSGSANTHAGVMAGVVALGLDIPVYGFCVRRNQEAQTDRVEVKTRKVLKMLDIDADKLKPGMVKCSDWVLAPGYGVPSEKVVEAIHTTAFEEGILLDPTYTGKAMCGLFGMIEEGKFKDTDNVVFIHTGGTPSLFGYPELIEGK</sequence>
<comment type="cofactor">
    <cofactor evidence="1">
        <name>pyridoxal 5'-phosphate</name>
        <dbReference type="ChEBI" id="CHEBI:597326"/>
    </cofactor>
</comment>
<name>A0A3N3DQZ6_9VIBR</name>
<dbReference type="Pfam" id="PF00291">
    <property type="entry name" value="PALP"/>
    <property type="match status" value="1"/>
</dbReference>
<dbReference type="SUPFAM" id="SSF53686">
    <property type="entry name" value="Tryptophan synthase beta subunit-like PLP-dependent enzymes"/>
    <property type="match status" value="1"/>
</dbReference>
<reference evidence="7 8" key="1">
    <citation type="submission" date="2018-11" db="EMBL/GenBank/DDBJ databases">
        <title>Vibrio ponticus strain CAIM 1751 pathogenic for the snapper Lutjanus guttatus.</title>
        <authorList>
            <person name="Soto-Rodriguez S."/>
            <person name="Lozano-Olvera R."/>
            <person name="Gomez-Gil B."/>
        </authorList>
    </citation>
    <scope>NUCLEOTIDE SEQUENCE [LARGE SCALE GENOMIC DNA]</scope>
    <source>
        <strain evidence="7 8">CAIM 1751</strain>
    </source>
</reference>
<comment type="similarity">
    <text evidence="2">Belongs to the ACC deaminase/D-cysteine desulfhydrase family.</text>
</comment>
<evidence type="ECO:0000256" key="3">
    <source>
        <dbReference type="ARBA" id="ARBA00022898"/>
    </source>
</evidence>
<gene>
    <name evidence="7" type="ORF">EGH82_23240</name>
</gene>
<evidence type="ECO:0000256" key="5">
    <source>
        <dbReference type="PIRSR" id="PIRSR006278-2"/>
    </source>
</evidence>
<proteinExistence type="inferred from homology"/>